<dbReference type="Proteomes" id="UP000054324">
    <property type="component" value="Unassembled WGS sequence"/>
</dbReference>
<sequence length="788" mass="87704">MLKLLRRFPQPHRCSVMCYIVKYRARFCGTSIGSQRFYAIKKSTRGNDRPPASVQQPVDLSKLPIADQFGVLSAQADSGHFPLHSSLKGRAVAHMKITDEILHEPLEDQVREQGLHRSRDHPRYQRNSQLLAKYCKEGNVEAACSQFFDIMLTEERVMPSRFDAHGLLDALANSGRSADAFKVYQKLKELGISPTQATFSRLFRACAEDASVWFRENEPTFHVCTDGRLSELRRRKNSMLQRALPTEHLLEQFGGPGLQRAQMLYQELRHKGIQLTQVTYNTLLLALARGGDIQSCMATLDDMLKAAKYNSPKNPIRIDEFTISAVLSGIKPAVAKHQLAISLQQQQLSRLDLFQFMLSLWHRLISSNVELSSHIFVLLLGALKCIPRGNGNDSTLRIEPPDSAVTPSFSSSTQSELLESTKGQLTPPVANDGSQDMLQPLDETMMENVIQLDWEDTSFSMHSPVNLLTPTTRAIQVVPPYNGWLPWQRLALFGGLHGFLNTVETVGNTKPEIRIFTELIGLLPPAKATSTQNNLDQWEVAILDAARQRRILLDMPFYNALINRRTAVGVSAECLLAEATRMGLSPDQATWGSLARACKSVASVKQLLTSLADASSPASSNTASTPHITIRPSLAFFASLLSANRFNWDLKAFILQLMMGEQENPNSKVPNIVVIPDRRMIASLEIEVALFRRLLSKGSIPKGMVNVITADGRTIVGTLKGFDNVINLVIKDSQERVFSPTEGVEQVPLGLFIIRGQNVALVGEIDEDLDRRIDFSSIRAEPLNPVIH</sequence>
<dbReference type="Gene3D" id="2.30.30.100">
    <property type="match status" value="1"/>
</dbReference>
<dbReference type="InterPro" id="IPR010920">
    <property type="entry name" value="LSM_dom_sf"/>
</dbReference>
<accession>A0A074ZP91</accession>
<gene>
    <name evidence="12" type="ORF">T265_04068</name>
</gene>
<dbReference type="KEGG" id="ovi:T265_04068"/>
<dbReference type="InterPro" id="IPR044642">
    <property type="entry name" value="PTHR15588"/>
</dbReference>
<proteinExistence type="inferred from homology"/>
<evidence type="ECO:0000256" key="9">
    <source>
        <dbReference type="PROSITE-ProRule" id="PRU00708"/>
    </source>
</evidence>
<dbReference type="InterPro" id="IPR001163">
    <property type="entry name" value="Sm_dom_euk/arc"/>
</dbReference>
<reference evidence="12 13" key="1">
    <citation type="submission" date="2013-11" db="EMBL/GenBank/DDBJ databases">
        <title>Opisthorchis viverrini - life in the bile duct.</title>
        <authorList>
            <person name="Young N.D."/>
            <person name="Nagarajan N."/>
            <person name="Lin S.J."/>
            <person name="Korhonen P.K."/>
            <person name="Jex A.R."/>
            <person name="Hall R.S."/>
            <person name="Safavi-Hemami H."/>
            <person name="Kaewkong W."/>
            <person name="Bertrand D."/>
            <person name="Gao S."/>
            <person name="Seet Q."/>
            <person name="Wongkham S."/>
            <person name="Teh B.T."/>
            <person name="Wongkham C."/>
            <person name="Intapan P.M."/>
            <person name="Maleewong W."/>
            <person name="Yang X."/>
            <person name="Hu M."/>
            <person name="Wang Z."/>
            <person name="Hofmann A."/>
            <person name="Sternberg P.W."/>
            <person name="Tan P."/>
            <person name="Wang J."/>
            <person name="Gasser R.B."/>
        </authorList>
    </citation>
    <scope>NUCLEOTIDE SEQUENCE [LARGE SCALE GENOMIC DNA]</scope>
</reference>
<dbReference type="Pfam" id="PF13812">
    <property type="entry name" value="PPR_3"/>
    <property type="match status" value="2"/>
</dbReference>
<dbReference type="PROSITE" id="PS52002">
    <property type="entry name" value="SM"/>
    <property type="match status" value="1"/>
</dbReference>
<protein>
    <recommendedName>
        <fullName evidence="11">Sm domain-containing protein</fullName>
    </recommendedName>
</protein>
<dbReference type="GO" id="GO:0000398">
    <property type="term" value="P:mRNA splicing, via spliceosome"/>
    <property type="evidence" value="ECO:0007669"/>
    <property type="project" value="InterPro"/>
</dbReference>
<dbReference type="InterPro" id="IPR034103">
    <property type="entry name" value="Lsm8"/>
</dbReference>
<evidence type="ECO:0000256" key="4">
    <source>
        <dbReference type="ARBA" id="ARBA00022728"/>
    </source>
</evidence>
<name>A0A074ZP91_OPIVI</name>
<feature type="domain" description="Sm" evidence="11">
    <location>
        <begin position="692"/>
        <end position="768"/>
    </location>
</feature>
<dbReference type="GO" id="GO:0046540">
    <property type="term" value="C:U4/U6 x U5 tri-snRNP complex"/>
    <property type="evidence" value="ECO:0007669"/>
    <property type="project" value="InterPro"/>
</dbReference>
<evidence type="ECO:0000256" key="7">
    <source>
        <dbReference type="ARBA" id="ARBA00023242"/>
    </source>
</evidence>
<feature type="region of interest" description="Disordered" evidence="10">
    <location>
        <begin position="394"/>
        <end position="432"/>
    </location>
</feature>
<dbReference type="RefSeq" id="XP_009166978.1">
    <property type="nucleotide sequence ID" value="XM_009168714.1"/>
</dbReference>
<keyword evidence="8" id="KW-0687">Ribonucleoprotein</keyword>
<evidence type="ECO:0000256" key="1">
    <source>
        <dbReference type="ARBA" id="ARBA00004123"/>
    </source>
</evidence>
<dbReference type="InterPro" id="IPR002885">
    <property type="entry name" value="PPR_rpt"/>
</dbReference>
<evidence type="ECO:0000256" key="6">
    <source>
        <dbReference type="ARBA" id="ARBA00023187"/>
    </source>
</evidence>
<dbReference type="FunFam" id="2.30.30.100:FF:000027">
    <property type="entry name" value="U6 snRNA-associated Sm-like protein LSm8"/>
    <property type="match status" value="1"/>
</dbReference>
<dbReference type="GO" id="GO:0003729">
    <property type="term" value="F:mRNA binding"/>
    <property type="evidence" value="ECO:0007669"/>
    <property type="project" value="TreeGrafter"/>
</dbReference>
<evidence type="ECO:0000256" key="3">
    <source>
        <dbReference type="ARBA" id="ARBA00022664"/>
    </source>
</evidence>
<dbReference type="EMBL" id="KL596682">
    <property type="protein sequence ID" value="KER29218.1"/>
    <property type="molecule type" value="Genomic_DNA"/>
</dbReference>
<dbReference type="NCBIfam" id="TIGR00756">
    <property type="entry name" value="PPR"/>
    <property type="match status" value="1"/>
</dbReference>
<dbReference type="OrthoDB" id="185373at2759"/>
<dbReference type="Gene3D" id="1.25.40.10">
    <property type="entry name" value="Tetratricopeptide repeat domain"/>
    <property type="match status" value="2"/>
</dbReference>
<keyword evidence="4" id="KW-0747">Spliceosome</keyword>
<dbReference type="PROSITE" id="PS51375">
    <property type="entry name" value="PPR"/>
    <property type="match status" value="1"/>
</dbReference>
<evidence type="ECO:0000259" key="11">
    <source>
        <dbReference type="PROSITE" id="PS52002"/>
    </source>
</evidence>
<dbReference type="CDD" id="cd01727">
    <property type="entry name" value="LSm8"/>
    <property type="match status" value="1"/>
</dbReference>
<feature type="compositionally biased region" description="Low complexity" evidence="10">
    <location>
        <begin position="408"/>
        <end position="421"/>
    </location>
</feature>
<dbReference type="InterPro" id="IPR047575">
    <property type="entry name" value="Sm"/>
</dbReference>
<keyword evidence="6" id="KW-0508">mRNA splicing</keyword>
<evidence type="ECO:0000256" key="5">
    <source>
        <dbReference type="ARBA" id="ARBA00022884"/>
    </source>
</evidence>
<feature type="repeat" description="PPR" evidence="9">
    <location>
        <begin position="160"/>
        <end position="194"/>
    </location>
</feature>
<keyword evidence="13" id="KW-1185">Reference proteome</keyword>
<dbReference type="GO" id="GO:0071011">
    <property type="term" value="C:precatalytic spliceosome"/>
    <property type="evidence" value="ECO:0007669"/>
    <property type="project" value="TreeGrafter"/>
</dbReference>
<dbReference type="GeneID" id="20318254"/>
<dbReference type="SUPFAM" id="SSF50182">
    <property type="entry name" value="Sm-like ribonucleoproteins"/>
    <property type="match status" value="1"/>
</dbReference>
<evidence type="ECO:0000256" key="2">
    <source>
        <dbReference type="ARBA" id="ARBA00006850"/>
    </source>
</evidence>
<evidence type="ECO:0000256" key="10">
    <source>
        <dbReference type="SAM" id="MobiDB-lite"/>
    </source>
</evidence>
<comment type="similarity">
    <text evidence="2">Belongs to the snRNP Sm proteins family.</text>
</comment>
<evidence type="ECO:0000313" key="12">
    <source>
        <dbReference type="EMBL" id="KER29218.1"/>
    </source>
</evidence>
<dbReference type="CTD" id="20318254"/>
<dbReference type="AlphaFoldDB" id="A0A074ZP91"/>
<dbReference type="PANTHER" id="PTHR15588:SF9">
    <property type="entry name" value="U6 SNRNA-ASSOCIATED SM-LIKE PROTEIN LSM8"/>
    <property type="match status" value="1"/>
</dbReference>
<evidence type="ECO:0000313" key="13">
    <source>
        <dbReference type="Proteomes" id="UP000054324"/>
    </source>
</evidence>
<comment type="subcellular location">
    <subcellularLocation>
        <location evidence="1">Nucleus</location>
    </subcellularLocation>
</comment>
<dbReference type="STRING" id="6198.A0A074ZP91"/>
<dbReference type="SMART" id="SM00651">
    <property type="entry name" value="Sm"/>
    <property type="match status" value="1"/>
</dbReference>
<dbReference type="GO" id="GO:0005688">
    <property type="term" value="C:U6 snRNP"/>
    <property type="evidence" value="ECO:0007669"/>
    <property type="project" value="InterPro"/>
</dbReference>
<keyword evidence="5" id="KW-0694">RNA-binding</keyword>
<keyword evidence="7" id="KW-0539">Nucleus</keyword>
<dbReference type="InterPro" id="IPR011990">
    <property type="entry name" value="TPR-like_helical_dom_sf"/>
</dbReference>
<dbReference type="Pfam" id="PF01423">
    <property type="entry name" value="LSM"/>
    <property type="match status" value="1"/>
</dbReference>
<organism evidence="12 13">
    <name type="scientific">Opisthorchis viverrini</name>
    <name type="common">Southeast Asian liver fluke</name>
    <dbReference type="NCBI Taxonomy" id="6198"/>
    <lineage>
        <taxon>Eukaryota</taxon>
        <taxon>Metazoa</taxon>
        <taxon>Spiralia</taxon>
        <taxon>Lophotrochozoa</taxon>
        <taxon>Platyhelminthes</taxon>
        <taxon>Trematoda</taxon>
        <taxon>Digenea</taxon>
        <taxon>Opisthorchiida</taxon>
        <taxon>Opisthorchiata</taxon>
        <taxon>Opisthorchiidae</taxon>
        <taxon>Opisthorchis</taxon>
    </lineage>
</organism>
<keyword evidence="3" id="KW-0507">mRNA processing</keyword>
<dbReference type="PANTHER" id="PTHR15588">
    <property type="entry name" value="LSM1"/>
    <property type="match status" value="1"/>
</dbReference>
<evidence type="ECO:0000256" key="8">
    <source>
        <dbReference type="ARBA" id="ARBA00023274"/>
    </source>
</evidence>